<evidence type="ECO:0000256" key="4">
    <source>
        <dbReference type="ARBA" id="ARBA00022898"/>
    </source>
</evidence>
<evidence type="ECO:0000256" key="5">
    <source>
        <dbReference type="ARBA" id="ARBA00050776"/>
    </source>
</evidence>
<protein>
    <recommendedName>
        <fullName evidence="3">cysteine desulfurase</fullName>
        <ecNumber evidence="3">2.8.1.7</ecNumber>
    </recommendedName>
</protein>
<dbReference type="RefSeq" id="WP_072992578.1">
    <property type="nucleotide sequence ID" value="NZ_FQZB01000020.1"/>
</dbReference>
<dbReference type="InterPro" id="IPR016454">
    <property type="entry name" value="Cysteine_dSase"/>
</dbReference>
<keyword evidence="4" id="KW-0663">Pyridoxal phosphate</keyword>
<dbReference type="InterPro" id="IPR015422">
    <property type="entry name" value="PyrdxlP-dep_Trfase_small"/>
</dbReference>
<dbReference type="OrthoDB" id="9804366at2"/>
<comment type="similarity">
    <text evidence="2">Belongs to the class-V pyridoxal-phosphate-dependent aminotransferase family. Csd subfamily.</text>
</comment>
<evidence type="ECO:0000256" key="3">
    <source>
        <dbReference type="ARBA" id="ARBA00012239"/>
    </source>
</evidence>
<dbReference type="PANTHER" id="PTHR43586:SF4">
    <property type="entry name" value="ISOPENICILLIN N EPIMERASE"/>
    <property type="match status" value="1"/>
</dbReference>
<dbReference type="STRING" id="1121302.SAMN02745163_04061"/>
<dbReference type="InterPro" id="IPR015421">
    <property type="entry name" value="PyrdxlP-dep_Trfase_major"/>
</dbReference>
<dbReference type="InterPro" id="IPR015424">
    <property type="entry name" value="PyrdxlP-dep_Trfase"/>
</dbReference>
<evidence type="ECO:0000313" key="7">
    <source>
        <dbReference type="EMBL" id="SHK57235.1"/>
    </source>
</evidence>
<evidence type="ECO:0000313" key="8">
    <source>
        <dbReference type="Proteomes" id="UP000184310"/>
    </source>
</evidence>
<accession>A0A1M6TJT6</accession>
<dbReference type="AlphaFoldDB" id="A0A1M6TJT6"/>
<dbReference type="Gene3D" id="3.40.640.10">
    <property type="entry name" value="Type I PLP-dependent aspartate aminotransferase-like (Major domain)"/>
    <property type="match status" value="1"/>
</dbReference>
<dbReference type="SUPFAM" id="SSF53383">
    <property type="entry name" value="PLP-dependent transferases"/>
    <property type="match status" value="1"/>
</dbReference>
<dbReference type="Proteomes" id="UP000184310">
    <property type="component" value="Unassembled WGS sequence"/>
</dbReference>
<dbReference type="InterPro" id="IPR010969">
    <property type="entry name" value="Cys_dSase-rel_unknwn_funct"/>
</dbReference>
<comment type="catalytic activity">
    <reaction evidence="5">
        <text>(sulfur carrier)-H + L-cysteine = (sulfur carrier)-SH + L-alanine</text>
        <dbReference type="Rhea" id="RHEA:43892"/>
        <dbReference type="Rhea" id="RHEA-COMP:14737"/>
        <dbReference type="Rhea" id="RHEA-COMP:14739"/>
        <dbReference type="ChEBI" id="CHEBI:29917"/>
        <dbReference type="ChEBI" id="CHEBI:35235"/>
        <dbReference type="ChEBI" id="CHEBI:57972"/>
        <dbReference type="ChEBI" id="CHEBI:64428"/>
        <dbReference type="EC" id="2.8.1.7"/>
    </reaction>
</comment>
<keyword evidence="8" id="KW-1185">Reference proteome</keyword>
<sequence>MNIYFDNAATSFPKPQEVVSAINQTLTCFGGNSGRGFSSFTMDSNRIIYNCRHKLCDFFNFNIEENVIFSNNITTALNILLLSIVKPDWHIISTSMEHNSVLRPLFKLREDLNIDLSIVNADSTGLISIDKIKSKIQDNTKLIILSHSSNLVGTIQPIKELGQICKDKDIFLILDTAQTAGVIDIDMKDLNVSALAFTGHKSLLGPQGIGGFLISDDLERISKPVLVGGTGSDSHSTITPNFMPDKFECGTLNTPGISGLSAGIDFISKEGLNTIREKEEFLCDEAMKVLLDFDKIKLYGPTNVALKTSTIAFNIDGFDASQIGFYLDKEFNIVTRTGLHCAPLAHKTIGTFPNGTVRISLGYFNTVSEIKYFKECINKIIKLKNPSLF</sequence>
<dbReference type="Gene3D" id="3.90.1150.10">
    <property type="entry name" value="Aspartate Aminotransferase, domain 1"/>
    <property type="match status" value="1"/>
</dbReference>
<dbReference type="PIRSF" id="PIRSF005572">
    <property type="entry name" value="NifS"/>
    <property type="match status" value="1"/>
</dbReference>
<dbReference type="NCBIfam" id="TIGR01977">
    <property type="entry name" value="am_tr_V_EF2568"/>
    <property type="match status" value="1"/>
</dbReference>
<dbReference type="Pfam" id="PF00266">
    <property type="entry name" value="Aminotran_5"/>
    <property type="match status" value="1"/>
</dbReference>
<reference evidence="7 8" key="1">
    <citation type="submission" date="2016-11" db="EMBL/GenBank/DDBJ databases">
        <authorList>
            <person name="Jaros S."/>
            <person name="Januszkiewicz K."/>
            <person name="Wedrychowicz H."/>
        </authorList>
    </citation>
    <scope>NUCLEOTIDE SEQUENCE [LARGE SCALE GENOMIC DNA]</scope>
    <source>
        <strain evidence="7 8">DSM 21758</strain>
    </source>
</reference>
<dbReference type="PANTHER" id="PTHR43586">
    <property type="entry name" value="CYSTEINE DESULFURASE"/>
    <property type="match status" value="1"/>
</dbReference>
<gene>
    <name evidence="7" type="ORF">SAMN02745163_04061</name>
</gene>
<dbReference type="InterPro" id="IPR000192">
    <property type="entry name" value="Aminotrans_V_dom"/>
</dbReference>
<evidence type="ECO:0000256" key="1">
    <source>
        <dbReference type="ARBA" id="ARBA00001933"/>
    </source>
</evidence>
<proteinExistence type="inferred from homology"/>
<feature type="domain" description="Aminotransferase class V" evidence="6">
    <location>
        <begin position="3"/>
        <end position="373"/>
    </location>
</feature>
<dbReference type="GO" id="GO:0031071">
    <property type="term" value="F:cysteine desulfurase activity"/>
    <property type="evidence" value="ECO:0007669"/>
    <property type="project" value="UniProtKB-EC"/>
</dbReference>
<name>A0A1M6TJT6_9CLOT</name>
<evidence type="ECO:0000256" key="2">
    <source>
        <dbReference type="ARBA" id="ARBA00010447"/>
    </source>
</evidence>
<evidence type="ECO:0000259" key="6">
    <source>
        <dbReference type="Pfam" id="PF00266"/>
    </source>
</evidence>
<comment type="cofactor">
    <cofactor evidence="1">
        <name>pyridoxal 5'-phosphate</name>
        <dbReference type="ChEBI" id="CHEBI:597326"/>
    </cofactor>
</comment>
<dbReference type="EMBL" id="FQZB01000020">
    <property type="protein sequence ID" value="SHK57235.1"/>
    <property type="molecule type" value="Genomic_DNA"/>
</dbReference>
<organism evidence="7 8">
    <name type="scientific">Clostridium cavendishii DSM 21758</name>
    <dbReference type="NCBI Taxonomy" id="1121302"/>
    <lineage>
        <taxon>Bacteria</taxon>
        <taxon>Bacillati</taxon>
        <taxon>Bacillota</taxon>
        <taxon>Clostridia</taxon>
        <taxon>Eubacteriales</taxon>
        <taxon>Clostridiaceae</taxon>
        <taxon>Clostridium</taxon>
    </lineage>
</organism>
<dbReference type="EC" id="2.8.1.7" evidence="3"/>